<keyword evidence="1" id="KW-0812">Transmembrane</keyword>
<dbReference type="AlphaFoldDB" id="A0A7C5YRC1"/>
<protein>
    <recommendedName>
        <fullName evidence="3">Prepilin peptidase</fullName>
    </recommendedName>
</protein>
<reference evidence="2" key="1">
    <citation type="journal article" date="2020" name="mSystems">
        <title>Genome- and Community-Level Interaction Insights into Carbon Utilization and Element Cycling Functions of Hydrothermarchaeota in Hydrothermal Sediment.</title>
        <authorList>
            <person name="Zhou Z."/>
            <person name="Liu Y."/>
            <person name="Xu W."/>
            <person name="Pan J."/>
            <person name="Luo Z.H."/>
            <person name="Li M."/>
        </authorList>
    </citation>
    <scope>NUCLEOTIDE SEQUENCE [LARGE SCALE GENOMIC DNA]</scope>
    <source>
        <strain evidence="2">SpSt-1042</strain>
    </source>
</reference>
<keyword evidence="1" id="KW-0472">Membrane</keyword>
<evidence type="ECO:0000256" key="1">
    <source>
        <dbReference type="SAM" id="Phobius"/>
    </source>
</evidence>
<sequence>MTFPYYPPTFPYFWWNSLTSLLIDRAFGIVFLPGIFLFLWLVTNKKGFGIGDILFGFSVGGFLGGILSICALFLSFIIGGLFSFFWALIKYKKISGVTVPYLPFLSLSLCIVFFMQEIIIRLVAFYISF</sequence>
<dbReference type="EMBL" id="DRVY01000069">
    <property type="protein sequence ID" value="HHR92333.1"/>
    <property type="molecule type" value="Genomic_DNA"/>
</dbReference>
<organism evidence="2">
    <name type="scientific">candidate division CPR3 bacterium</name>
    <dbReference type="NCBI Taxonomy" id="2268181"/>
    <lineage>
        <taxon>Bacteria</taxon>
        <taxon>Bacteria division CPR3</taxon>
    </lineage>
</organism>
<feature type="transmembrane region" description="Helical" evidence="1">
    <location>
        <begin position="101"/>
        <end position="127"/>
    </location>
</feature>
<comment type="caution">
    <text evidence="2">The sequence shown here is derived from an EMBL/GenBank/DDBJ whole genome shotgun (WGS) entry which is preliminary data.</text>
</comment>
<keyword evidence="1" id="KW-1133">Transmembrane helix</keyword>
<feature type="transmembrane region" description="Helical" evidence="1">
    <location>
        <begin position="62"/>
        <end position="89"/>
    </location>
</feature>
<evidence type="ECO:0000313" key="2">
    <source>
        <dbReference type="EMBL" id="HHR92333.1"/>
    </source>
</evidence>
<proteinExistence type="predicted"/>
<name>A0A7C5YRC1_UNCC3</name>
<gene>
    <name evidence="2" type="ORF">ENL96_02370</name>
</gene>
<accession>A0A7C5YRC1</accession>
<evidence type="ECO:0008006" key="3">
    <source>
        <dbReference type="Google" id="ProtNLM"/>
    </source>
</evidence>
<feature type="transmembrane region" description="Helical" evidence="1">
    <location>
        <begin position="21"/>
        <end position="42"/>
    </location>
</feature>